<dbReference type="Proteomes" id="UP000430345">
    <property type="component" value="Unassembled WGS sequence"/>
</dbReference>
<evidence type="ECO:0000256" key="1">
    <source>
        <dbReference type="ARBA" id="ARBA00006068"/>
    </source>
</evidence>
<name>A0A6I1MNZ7_9CLOT</name>
<evidence type="ECO:0000259" key="3">
    <source>
        <dbReference type="Pfam" id="PF03816"/>
    </source>
</evidence>
<dbReference type="PANTHER" id="PTHR33392">
    <property type="entry name" value="POLYISOPRENYL-TEICHOIC ACID--PEPTIDOGLYCAN TEICHOIC ACID TRANSFERASE TAGU"/>
    <property type="match status" value="1"/>
</dbReference>
<dbReference type="PANTHER" id="PTHR33392:SF6">
    <property type="entry name" value="POLYISOPRENYL-TEICHOIC ACID--PEPTIDOGLYCAN TEICHOIC ACID TRANSFERASE TAGU"/>
    <property type="match status" value="1"/>
</dbReference>
<dbReference type="NCBIfam" id="TIGR00350">
    <property type="entry name" value="lytR_cpsA_psr"/>
    <property type="match status" value="1"/>
</dbReference>
<sequence length="327" mass="37174">MSSNDKKNKINKKYVLSIILIILLTLAIILGIGLYYLNNLLNKIEKVEIKESDLGIVPQVQAKLSNFSDIKNVVLFGIDSEEGKSGRSDSIMIATIDTKHKKLKLTSVMRDSYVHIDGHGKDKLNHAYAFGGPKLAIKTLNETFHLNIKDFASVNFSTLPKIINTIGGVDIDIQENEINFINHMVLNLNHLYNTKSPQIQTAGLQTIDGTQAMAYCRIRYTVGGDYRRAERHRIVLTKVFEKIKKLPTIKYPNLLNELLPMIKTSLDSKEILSIANDIFSFDNIVIEQARFPKDKDSKGELIKGVYYLIFDKESTINDMHKWLFEDK</sequence>
<dbReference type="InterPro" id="IPR050922">
    <property type="entry name" value="LytR/CpsA/Psr_CW_biosynth"/>
</dbReference>
<protein>
    <submittedName>
        <fullName evidence="4">LytR family transcriptional regulator</fullName>
    </submittedName>
</protein>
<keyword evidence="2" id="KW-0812">Transmembrane</keyword>
<dbReference type="RefSeq" id="WP_152892326.1">
    <property type="nucleotide sequence ID" value="NZ_WHJC01000517.1"/>
</dbReference>
<keyword evidence="2" id="KW-1133">Transmembrane helix</keyword>
<dbReference type="Pfam" id="PF03816">
    <property type="entry name" value="LytR_cpsA_psr"/>
    <property type="match status" value="1"/>
</dbReference>
<dbReference type="Gene3D" id="3.40.630.190">
    <property type="entry name" value="LCP protein"/>
    <property type="match status" value="1"/>
</dbReference>
<organism evidence="4 5">
    <name type="scientific">Clostridium tarantellae</name>
    <dbReference type="NCBI Taxonomy" id="39493"/>
    <lineage>
        <taxon>Bacteria</taxon>
        <taxon>Bacillati</taxon>
        <taxon>Bacillota</taxon>
        <taxon>Clostridia</taxon>
        <taxon>Eubacteriales</taxon>
        <taxon>Clostridiaceae</taxon>
        <taxon>Clostridium</taxon>
    </lineage>
</organism>
<reference evidence="4 5" key="1">
    <citation type="submission" date="2019-10" db="EMBL/GenBank/DDBJ databases">
        <title>The Genome Sequence of Clostridium tarantellae Isolated from Fish Brain.</title>
        <authorList>
            <person name="Bano L."/>
            <person name="Kiel M."/>
            <person name="Sales G."/>
            <person name="Doxey A.C."/>
            <person name="Mansfield M.J."/>
            <person name="Schiavone M."/>
            <person name="Rossetto O."/>
            <person name="Pirazzini M."/>
            <person name="Dobrindt U."/>
            <person name="Montecucco C."/>
        </authorList>
    </citation>
    <scope>NUCLEOTIDE SEQUENCE [LARGE SCALE GENOMIC DNA]</scope>
    <source>
        <strain evidence="4 5">DSM 3997</strain>
    </source>
</reference>
<evidence type="ECO:0000256" key="2">
    <source>
        <dbReference type="SAM" id="Phobius"/>
    </source>
</evidence>
<feature type="transmembrane region" description="Helical" evidence="2">
    <location>
        <begin position="14"/>
        <end position="37"/>
    </location>
</feature>
<evidence type="ECO:0000313" key="4">
    <source>
        <dbReference type="EMBL" id="MPQ45226.1"/>
    </source>
</evidence>
<keyword evidence="2" id="KW-0472">Membrane</keyword>
<gene>
    <name evidence="4" type="ORF">GBZ86_16035</name>
</gene>
<comment type="similarity">
    <text evidence="1">Belongs to the LytR/CpsA/Psr (LCP) family.</text>
</comment>
<evidence type="ECO:0000313" key="5">
    <source>
        <dbReference type="Proteomes" id="UP000430345"/>
    </source>
</evidence>
<dbReference type="EMBL" id="WHJC01000517">
    <property type="protein sequence ID" value="MPQ45226.1"/>
    <property type="molecule type" value="Genomic_DNA"/>
</dbReference>
<comment type="caution">
    <text evidence="4">The sequence shown here is derived from an EMBL/GenBank/DDBJ whole genome shotgun (WGS) entry which is preliminary data.</text>
</comment>
<dbReference type="OrthoDB" id="9782542at2"/>
<dbReference type="AlphaFoldDB" id="A0A6I1MNZ7"/>
<feature type="domain" description="Cell envelope-related transcriptional attenuator" evidence="3">
    <location>
        <begin position="87"/>
        <end position="244"/>
    </location>
</feature>
<dbReference type="InterPro" id="IPR004474">
    <property type="entry name" value="LytR_CpsA_psr"/>
</dbReference>
<accession>A0A6I1MNZ7</accession>
<proteinExistence type="inferred from homology"/>
<keyword evidence="5" id="KW-1185">Reference proteome</keyword>